<reference evidence="1 2" key="1">
    <citation type="journal article" date="2018" name="Elife">
        <title>Functional genomics of lipid metabolism in the oleaginous yeast Rhodosporidium toruloides.</title>
        <authorList>
            <person name="Coradetti S.T."/>
            <person name="Pinel D."/>
            <person name="Geiselman G."/>
            <person name="Ito M."/>
            <person name="Mondo S."/>
            <person name="Reilly M.C."/>
            <person name="Cheng Y.F."/>
            <person name="Bauer S."/>
            <person name="Grigoriev I."/>
            <person name="Gladden J.M."/>
            <person name="Simmons B.A."/>
            <person name="Brem R."/>
            <person name="Arkin A.P."/>
            <person name="Skerker J.M."/>
        </authorList>
    </citation>
    <scope>NUCLEOTIDE SEQUENCE [LARGE SCALE GENOMIC DNA]</scope>
    <source>
        <strain evidence="1 2">NBRC 0880</strain>
    </source>
</reference>
<organism evidence="1 2">
    <name type="scientific">Rhodotorula toruloides</name>
    <name type="common">Yeast</name>
    <name type="synonym">Rhodosporidium toruloides</name>
    <dbReference type="NCBI Taxonomy" id="5286"/>
    <lineage>
        <taxon>Eukaryota</taxon>
        <taxon>Fungi</taxon>
        <taxon>Dikarya</taxon>
        <taxon>Basidiomycota</taxon>
        <taxon>Pucciniomycotina</taxon>
        <taxon>Microbotryomycetes</taxon>
        <taxon>Sporidiobolales</taxon>
        <taxon>Sporidiobolaceae</taxon>
        <taxon>Rhodotorula</taxon>
    </lineage>
</organism>
<protein>
    <submittedName>
        <fullName evidence="1">Uncharacterized protein</fullName>
    </submittedName>
</protein>
<dbReference type="Proteomes" id="UP000239560">
    <property type="component" value="Unassembled WGS sequence"/>
</dbReference>
<accession>A0A2S9ZXP5</accession>
<proteinExistence type="predicted"/>
<dbReference type="AlphaFoldDB" id="A0A2S9ZXP5"/>
<comment type="caution">
    <text evidence="1">The sequence shown here is derived from an EMBL/GenBank/DDBJ whole genome shotgun (WGS) entry which is preliminary data.</text>
</comment>
<dbReference type="OrthoDB" id="3261222at2759"/>
<dbReference type="EMBL" id="LCTV02000015">
    <property type="protein sequence ID" value="PRQ70535.1"/>
    <property type="molecule type" value="Genomic_DNA"/>
</dbReference>
<feature type="non-terminal residue" evidence="1">
    <location>
        <position position="1"/>
    </location>
</feature>
<evidence type="ECO:0000313" key="1">
    <source>
        <dbReference type="EMBL" id="PRQ70535.1"/>
    </source>
</evidence>
<name>A0A2S9ZXP5_RHOTO</name>
<gene>
    <name evidence="1" type="ORF">AAT19DRAFT_11284</name>
</gene>
<feature type="non-terminal residue" evidence="1">
    <location>
        <position position="104"/>
    </location>
</feature>
<evidence type="ECO:0000313" key="2">
    <source>
        <dbReference type="Proteomes" id="UP000239560"/>
    </source>
</evidence>
<sequence>LSVTIDERLTFKQHMASCAVKASKAMVGVGLLVKSRGGLKAKYVRRLVEAVVLPRLTWCAAVWYKPGTTVSKTLKQVQKAAARIVTGGHRTTSLAALEVEANLL</sequence>